<dbReference type="FunFam" id="1.20.1070.10:FF:000010">
    <property type="entry name" value="Olfactory receptor"/>
    <property type="match status" value="1"/>
</dbReference>
<dbReference type="GO" id="GO:0004930">
    <property type="term" value="F:G protein-coupled receptor activity"/>
    <property type="evidence" value="ECO:0007669"/>
    <property type="project" value="UniProtKB-KW"/>
</dbReference>
<evidence type="ECO:0000256" key="8">
    <source>
        <dbReference type="ARBA" id="ARBA00023040"/>
    </source>
</evidence>
<evidence type="ECO:0000256" key="13">
    <source>
        <dbReference type="RuleBase" id="RU000688"/>
    </source>
</evidence>
<proteinExistence type="inferred from homology"/>
<dbReference type="PRINTS" id="PR00237">
    <property type="entry name" value="GPCRRHODOPSN"/>
</dbReference>
<organism evidence="16 17">
    <name type="scientific">Chelonia mydas</name>
    <name type="common">Green sea-turtle</name>
    <name type="synonym">Chelonia agassizi</name>
    <dbReference type="NCBI Taxonomy" id="8469"/>
    <lineage>
        <taxon>Eukaryota</taxon>
        <taxon>Metazoa</taxon>
        <taxon>Chordata</taxon>
        <taxon>Craniata</taxon>
        <taxon>Vertebrata</taxon>
        <taxon>Euteleostomi</taxon>
        <taxon>Archelosauria</taxon>
        <taxon>Testudinata</taxon>
        <taxon>Testudines</taxon>
        <taxon>Cryptodira</taxon>
        <taxon>Durocryptodira</taxon>
        <taxon>Americhelydia</taxon>
        <taxon>Chelonioidea</taxon>
        <taxon>Cheloniidae</taxon>
        <taxon>Chelonia</taxon>
    </lineage>
</organism>
<dbReference type="eggNOG" id="ENOG502T9JI">
    <property type="taxonomic scope" value="Eukaryota"/>
</dbReference>
<protein>
    <submittedName>
        <fullName evidence="16">Olfactory receptor 11A1</fullName>
    </submittedName>
</protein>
<evidence type="ECO:0000256" key="2">
    <source>
        <dbReference type="ARBA" id="ARBA00010663"/>
    </source>
</evidence>
<dbReference type="InterPro" id="IPR017452">
    <property type="entry name" value="GPCR_Rhodpsn_7TM"/>
</dbReference>
<feature type="transmembrane region" description="Helical" evidence="14">
    <location>
        <begin position="230"/>
        <end position="253"/>
    </location>
</feature>
<dbReference type="SUPFAM" id="SSF81321">
    <property type="entry name" value="Family A G protein-coupled receptor-like"/>
    <property type="match status" value="1"/>
</dbReference>
<comment type="subcellular location">
    <subcellularLocation>
        <location evidence="1">Cell membrane</location>
        <topology evidence="1">Multi-pass membrane protein</topology>
    </subcellularLocation>
</comment>
<keyword evidence="8 13" id="KW-0297">G-protein coupled receptor</keyword>
<dbReference type="AlphaFoldDB" id="M7B6L4"/>
<comment type="similarity">
    <text evidence="2 13">Belongs to the G-protein coupled receptor 1 family.</text>
</comment>
<dbReference type="InterPro" id="IPR050516">
    <property type="entry name" value="Olfactory_GPCR"/>
</dbReference>
<feature type="transmembrane region" description="Helical" evidence="14">
    <location>
        <begin position="148"/>
        <end position="168"/>
    </location>
</feature>
<keyword evidence="10 13" id="KW-0675">Receptor</keyword>
<evidence type="ECO:0000256" key="7">
    <source>
        <dbReference type="ARBA" id="ARBA00022989"/>
    </source>
</evidence>
<keyword evidence="7 14" id="KW-1133">Transmembrane helix</keyword>
<evidence type="ECO:0000256" key="9">
    <source>
        <dbReference type="ARBA" id="ARBA00023136"/>
    </source>
</evidence>
<evidence type="ECO:0000256" key="4">
    <source>
        <dbReference type="ARBA" id="ARBA00022606"/>
    </source>
</evidence>
<dbReference type="GO" id="GO:0004984">
    <property type="term" value="F:olfactory receptor activity"/>
    <property type="evidence" value="ECO:0007669"/>
    <property type="project" value="InterPro"/>
</dbReference>
<accession>M7B6L4</accession>
<keyword evidence="3" id="KW-1003">Cell membrane</keyword>
<evidence type="ECO:0000256" key="11">
    <source>
        <dbReference type="ARBA" id="ARBA00023180"/>
    </source>
</evidence>
<dbReference type="PROSITE" id="PS50262">
    <property type="entry name" value="G_PROTEIN_RECEP_F1_2"/>
    <property type="match status" value="1"/>
</dbReference>
<dbReference type="PRINTS" id="PR00245">
    <property type="entry name" value="OLFACTORYR"/>
</dbReference>
<evidence type="ECO:0000256" key="3">
    <source>
        <dbReference type="ARBA" id="ARBA00022475"/>
    </source>
</evidence>
<evidence type="ECO:0000313" key="16">
    <source>
        <dbReference type="EMBL" id="EMP33616.1"/>
    </source>
</evidence>
<feature type="transmembrane region" description="Helical" evidence="14">
    <location>
        <begin position="328"/>
        <end position="351"/>
    </location>
</feature>
<dbReference type="PANTHER" id="PTHR26452">
    <property type="entry name" value="OLFACTORY RECEPTOR"/>
    <property type="match status" value="1"/>
</dbReference>
<keyword evidence="17" id="KW-1185">Reference proteome</keyword>
<sequence>MEARKHVEEEKKKERKHELEMEKALLTDQEHHRHDDDGYQAYCTICCHKAIGCCCVAMQYHVCRHPGDVRAEWAPCLPWYGVCTDMTMANTEWRNQTAITEFILLGFGDLPALQILLFLLFLVTYIVTLAGNILVIVLVVANQHLHTPMYFFLGNLSCLETCYTSTILPRMLANLLTGDRTISVRGCLVQLYFFGSLVGTECYLLAAMSYDRYLAICKPLHYSMHMNDRFCLYLASGSWLSAFLVVTIIIFLMSQLTFCGPNEMDHFFCDLTPVIKLSCSVTHQMELVTFLGSFLFTLPPFLLTLTSYVCIITAILRIPSSTGRQKAFSTCSSHLIVVTTFYGMLIIVYILPKTKMLRELNKVFSVFYTVLTPLANPLTYSLRNKEVMEALRKAVRNSVAFMSSFMEGDVKWSV</sequence>
<dbReference type="Proteomes" id="UP000031443">
    <property type="component" value="Unassembled WGS sequence"/>
</dbReference>
<evidence type="ECO:0000256" key="10">
    <source>
        <dbReference type="ARBA" id="ARBA00023170"/>
    </source>
</evidence>
<dbReference type="Pfam" id="PF13853">
    <property type="entry name" value="7tm_4"/>
    <property type="match status" value="1"/>
</dbReference>
<feature type="transmembrane region" description="Helical" evidence="14">
    <location>
        <begin position="363"/>
        <end position="382"/>
    </location>
</feature>
<reference evidence="17" key="1">
    <citation type="journal article" date="2013" name="Nat. Genet.">
        <title>The draft genomes of soft-shell turtle and green sea turtle yield insights into the development and evolution of the turtle-specific body plan.</title>
        <authorList>
            <person name="Wang Z."/>
            <person name="Pascual-Anaya J."/>
            <person name="Zadissa A."/>
            <person name="Li W."/>
            <person name="Niimura Y."/>
            <person name="Huang Z."/>
            <person name="Li C."/>
            <person name="White S."/>
            <person name="Xiong Z."/>
            <person name="Fang D."/>
            <person name="Wang B."/>
            <person name="Ming Y."/>
            <person name="Chen Y."/>
            <person name="Zheng Y."/>
            <person name="Kuraku S."/>
            <person name="Pignatelli M."/>
            <person name="Herrero J."/>
            <person name="Beal K."/>
            <person name="Nozawa M."/>
            <person name="Li Q."/>
            <person name="Wang J."/>
            <person name="Zhang H."/>
            <person name="Yu L."/>
            <person name="Shigenobu S."/>
            <person name="Wang J."/>
            <person name="Liu J."/>
            <person name="Flicek P."/>
            <person name="Searle S."/>
            <person name="Wang J."/>
            <person name="Kuratani S."/>
            <person name="Yin Y."/>
            <person name="Aken B."/>
            <person name="Zhang G."/>
            <person name="Irie N."/>
        </authorList>
    </citation>
    <scope>NUCLEOTIDE SEQUENCE [LARGE SCALE GENOMIC DNA]</scope>
</reference>
<evidence type="ECO:0000256" key="12">
    <source>
        <dbReference type="ARBA" id="ARBA00023224"/>
    </source>
</evidence>
<keyword evidence="6" id="KW-0552">Olfaction</keyword>
<dbReference type="FunFam" id="1.10.1220.70:FF:000001">
    <property type="entry name" value="Olfactory receptor"/>
    <property type="match status" value="1"/>
</dbReference>
<dbReference type="PROSITE" id="PS00237">
    <property type="entry name" value="G_PROTEIN_RECEP_F1_1"/>
    <property type="match status" value="1"/>
</dbReference>
<feature type="domain" description="G-protein coupled receptors family 1 profile" evidence="15">
    <location>
        <begin position="131"/>
        <end position="380"/>
    </location>
</feature>
<feature type="transmembrane region" description="Helical" evidence="14">
    <location>
        <begin position="294"/>
        <end position="316"/>
    </location>
</feature>
<keyword evidence="4" id="KW-0716">Sensory transduction</keyword>
<evidence type="ECO:0000313" key="17">
    <source>
        <dbReference type="Proteomes" id="UP000031443"/>
    </source>
</evidence>
<evidence type="ECO:0000256" key="1">
    <source>
        <dbReference type="ARBA" id="ARBA00004651"/>
    </source>
</evidence>
<evidence type="ECO:0000256" key="6">
    <source>
        <dbReference type="ARBA" id="ARBA00022725"/>
    </source>
</evidence>
<keyword evidence="11" id="KW-0325">Glycoprotein</keyword>
<keyword evidence="5 13" id="KW-0812">Transmembrane</keyword>
<dbReference type="GO" id="GO:0005886">
    <property type="term" value="C:plasma membrane"/>
    <property type="evidence" value="ECO:0007669"/>
    <property type="project" value="UniProtKB-SubCell"/>
</dbReference>
<dbReference type="InterPro" id="IPR000725">
    <property type="entry name" value="Olfact_rcpt"/>
</dbReference>
<dbReference type="InterPro" id="IPR000276">
    <property type="entry name" value="GPCR_Rhodpsn"/>
</dbReference>
<keyword evidence="12 13" id="KW-0807">Transducer</keyword>
<feature type="transmembrane region" description="Helical" evidence="14">
    <location>
        <begin position="115"/>
        <end position="141"/>
    </location>
</feature>
<keyword evidence="9 14" id="KW-0472">Membrane</keyword>
<gene>
    <name evidence="16" type="ORF">UY3_09238</name>
</gene>
<evidence type="ECO:0000256" key="5">
    <source>
        <dbReference type="ARBA" id="ARBA00022692"/>
    </source>
</evidence>
<dbReference type="Gene3D" id="1.20.1070.10">
    <property type="entry name" value="Rhodopsin 7-helix transmembrane proteins"/>
    <property type="match status" value="1"/>
</dbReference>
<name>M7B6L4_CHEMY</name>
<dbReference type="CDD" id="cd15911">
    <property type="entry name" value="7tmA_OR11A-like"/>
    <property type="match status" value="1"/>
</dbReference>
<evidence type="ECO:0000256" key="14">
    <source>
        <dbReference type="SAM" id="Phobius"/>
    </source>
</evidence>
<dbReference type="EMBL" id="KB535354">
    <property type="protein sequence ID" value="EMP33616.1"/>
    <property type="molecule type" value="Genomic_DNA"/>
</dbReference>
<feature type="transmembrane region" description="Helical" evidence="14">
    <location>
        <begin position="188"/>
        <end position="210"/>
    </location>
</feature>
<evidence type="ECO:0000259" key="15">
    <source>
        <dbReference type="PROSITE" id="PS50262"/>
    </source>
</evidence>